<reference evidence="1" key="1">
    <citation type="submission" date="2020-05" db="EMBL/GenBank/DDBJ databases">
        <authorList>
            <person name="Chiriac C."/>
            <person name="Salcher M."/>
            <person name="Ghai R."/>
            <person name="Kavagutti S V."/>
        </authorList>
    </citation>
    <scope>NUCLEOTIDE SEQUENCE</scope>
</reference>
<protein>
    <submittedName>
        <fullName evidence="1">Unannotated protein</fullName>
    </submittedName>
</protein>
<evidence type="ECO:0000313" key="1">
    <source>
        <dbReference type="EMBL" id="CAB4541394.1"/>
    </source>
</evidence>
<organism evidence="1">
    <name type="scientific">freshwater metagenome</name>
    <dbReference type="NCBI Taxonomy" id="449393"/>
    <lineage>
        <taxon>unclassified sequences</taxon>
        <taxon>metagenomes</taxon>
        <taxon>ecological metagenomes</taxon>
    </lineage>
</organism>
<dbReference type="Pfam" id="PF06906">
    <property type="entry name" value="DUF1272"/>
    <property type="match status" value="1"/>
</dbReference>
<sequence>MPLIVDIGLTYVELRPTVTVAQQQLDAEPEDEKDEEDVVLEMRTRCERCDRDLVVDGAAVICSFECTFCVDCAESLQSRCPNCGGELVARPRRQT</sequence>
<proteinExistence type="predicted"/>
<gene>
    <name evidence="1" type="ORF">UFOPK1493_00338</name>
</gene>
<dbReference type="AlphaFoldDB" id="A0A6J6BRP5"/>
<accession>A0A6J6BRP5</accession>
<name>A0A6J6BRP5_9ZZZZ</name>
<dbReference type="EMBL" id="CAEZSR010000006">
    <property type="protein sequence ID" value="CAB4541394.1"/>
    <property type="molecule type" value="Genomic_DNA"/>
</dbReference>
<dbReference type="InterPro" id="IPR010696">
    <property type="entry name" value="DUF1272"/>
</dbReference>